<reference evidence="1" key="1">
    <citation type="submission" date="2018-12" db="EMBL/GenBank/DDBJ databases">
        <authorList>
            <person name="Jadhav K."/>
            <person name="Kushwaha B."/>
            <person name="Jadhav I."/>
        </authorList>
    </citation>
    <scope>NUCLEOTIDE SEQUENCE [LARGE SCALE GENOMIC DNA]</scope>
    <source>
        <strain evidence="1">SBS 10</strain>
    </source>
</reference>
<protein>
    <submittedName>
        <fullName evidence="1">Uncharacterized protein</fullName>
    </submittedName>
</protein>
<evidence type="ECO:0000313" key="1">
    <source>
        <dbReference type="EMBL" id="RUA22351.1"/>
    </source>
</evidence>
<sequence>MPKSSHAHLYHLHAKRNAVGLKLGLRERALACCNRSTMERQGDTLLVLYLKARPCAWRTGRRPPLSAVSAYLYQQGVPLPAGKRRFRPGLVLLTTTSRVATAFWRRHAP</sequence>
<comment type="caution">
    <text evidence="1">The sequence shown here is derived from an EMBL/GenBank/DDBJ whole genome shotgun (WGS) entry which is preliminary data.</text>
</comment>
<gene>
    <name evidence="1" type="ORF">DSL92_06125</name>
</gene>
<organism evidence="1">
    <name type="scientific">Billgrantia gudaonensis</name>
    <dbReference type="NCBI Taxonomy" id="376427"/>
    <lineage>
        <taxon>Bacteria</taxon>
        <taxon>Pseudomonadati</taxon>
        <taxon>Pseudomonadota</taxon>
        <taxon>Gammaproteobacteria</taxon>
        <taxon>Oceanospirillales</taxon>
        <taxon>Halomonadaceae</taxon>
        <taxon>Billgrantia</taxon>
    </lineage>
</organism>
<accession>A0A432JIQ1</accession>
<name>A0A432JIQ1_9GAMM</name>
<dbReference type="AlphaFoldDB" id="A0A432JIQ1"/>
<proteinExistence type="predicted"/>
<dbReference type="EMBL" id="RXHI01000018">
    <property type="protein sequence ID" value="RUA22351.1"/>
    <property type="molecule type" value="Genomic_DNA"/>
</dbReference>